<dbReference type="InterPro" id="IPR013083">
    <property type="entry name" value="Znf_RING/FYVE/PHD"/>
</dbReference>
<evidence type="ECO:0000313" key="8">
    <source>
        <dbReference type="EMBL" id="PRQ54014.1"/>
    </source>
</evidence>
<accession>A0A2P6S5R8</accession>
<keyword evidence="9" id="KW-1185">Reference proteome</keyword>
<dbReference type="PANTHER" id="PTHR15710:SF229">
    <property type="entry name" value="E3 UBIQUITIN-PROTEIN LIGASE RNF181-LIKE"/>
    <property type="match status" value="1"/>
</dbReference>
<dbReference type="GO" id="GO:0005737">
    <property type="term" value="C:cytoplasm"/>
    <property type="evidence" value="ECO:0007669"/>
    <property type="project" value="TreeGrafter"/>
</dbReference>
<dbReference type="SUPFAM" id="SSF57850">
    <property type="entry name" value="RING/U-box"/>
    <property type="match status" value="1"/>
</dbReference>
<sequence>MAADLKILGVPQVEQPTILDKLFEVIQVCRPERCIIVLIAEVTVSFLGSFDAVDRVTIAYPRISITIRFGDDDDPSEWCFEIYELFGSDYHGVIDTVILEPFEAVTPKFIPATRSSIESLQKVGFHSLEQATIKQISTCSICEDEFADGNVDQLITPLPCKHHFHADCISQWLEISHLCPLCRYALPTVEHGEPSNS</sequence>
<comment type="catalytic activity">
    <reaction evidence="1">
        <text>S-ubiquitinyl-[E2 ubiquitin-conjugating enzyme]-L-cysteine + [acceptor protein]-L-lysine = [E2 ubiquitin-conjugating enzyme]-L-cysteine + N(6)-ubiquitinyl-[acceptor protein]-L-lysine.</text>
        <dbReference type="EC" id="2.3.2.27"/>
    </reaction>
</comment>
<evidence type="ECO:0000313" key="9">
    <source>
        <dbReference type="Proteomes" id="UP000238479"/>
    </source>
</evidence>
<protein>
    <recommendedName>
        <fullName evidence="2">RING-type E3 ubiquitin transferase</fullName>
        <ecNumber evidence="2">2.3.2.27</ecNumber>
    </recommendedName>
</protein>
<dbReference type="PANTHER" id="PTHR15710">
    <property type="entry name" value="E3 UBIQUITIN-PROTEIN LIGASE PRAJA"/>
    <property type="match status" value="1"/>
</dbReference>
<dbReference type="Gramene" id="PRQ54014">
    <property type="protein sequence ID" value="PRQ54014"/>
    <property type="gene ID" value="RchiOBHm_Chr2g0172881"/>
</dbReference>
<dbReference type="EMBL" id="PDCK01000040">
    <property type="protein sequence ID" value="PRQ54014.1"/>
    <property type="molecule type" value="Genomic_DNA"/>
</dbReference>
<feature type="domain" description="RING-type" evidence="7">
    <location>
        <begin position="139"/>
        <end position="183"/>
    </location>
</feature>
<evidence type="ECO:0000256" key="2">
    <source>
        <dbReference type="ARBA" id="ARBA00012483"/>
    </source>
</evidence>
<reference evidence="8 9" key="1">
    <citation type="journal article" date="2018" name="Nat. Genet.">
        <title>The Rosa genome provides new insights in the design of modern roses.</title>
        <authorList>
            <person name="Bendahmane M."/>
        </authorList>
    </citation>
    <scope>NUCLEOTIDE SEQUENCE [LARGE SCALE GENOMIC DNA]</scope>
    <source>
        <strain evidence="9">cv. Old Blush</strain>
    </source>
</reference>
<evidence type="ECO:0000256" key="3">
    <source>
        <dbReference type="ARBA" id="ARBA00022723"/>
    </source>
</evidence>
<dbReference type="Gene3D" id="3.30.40.10">
    <property type="entry name" value="Zinc/RING finger domain, C3HC4 (zinc finger)"/>
    <property type="match status" value="1"/>
</dbReference>
<dbReference type="GO" id="GO:0016567">
    <property type="term" value="P:protein ubiquitination"/>
    <property type="evidence" value="ECO:0007669"/>
    <property type="project" value="TreeGrafter"/>
</dbReference>
<dbReference type="PROSITE" id="PS50089">
    <property type="entry name" value="ZF_RING_2"/>
    <property type="match status" value="1"/>
</dbReference>
<dbReference type="Proteomes" id="UP000238479">
    <property type="component" value="Chromosome 2"/>
</dbReference>
<dbReference type="SMART" id="SM00184">
    <property type="entry name" value="RING"/>
    <property type="match status" value="1"/>
</dbReference>
<keyword evidence="4 6" id="KW-0863">Zinc-finger</keyword>
<evidence type="ECO:0000259" key="7">
    <source>
        <dbReference type="PROSITE" id="PS50089"/>
    </source>
</evidence>
<organism evidence="8 9">
    <name type="scientific">Rosa chinensis</name>
    <name type="common">China rose</name>
    <dbReference type="NCBI Taxonomy" id="74649"/>
    <lineage>
        <taxon>Eukaryota</taxon>
        <taxon>Viridiplantae</taxon>
        <taxon>Streptophyta</taxon>
        <taxon>Embryophyta</taxon>
        <taxon>Tracheophyta</taxon>
        <taxon>Spermatophyta</taxon>
        <taxon>Magnoliopsida</taxon>
        <taxon>eudicotyledons</taxon>
        <taxon>Gunneridae</taxon>
        <taxon>Pentapetalae</taxon>
        <taxon>rosids</taxon>
        <taxon>fabids</taxon>
        <taxon>Rosales</taxon>
        <taxon>Rosaceae</taxon>
        <taxon>Rosoideae</taxon>
        <taxon>Rosoideae incertae sedis</taxon>
        <taxon>Rosa</taxon>
    </lineage>
</organism>
<dbReference type="GO" id="GO:0008270">
    <property type="term" value="F:zinc ion binding"/>
    <property type="evidence" value="ECO:0007669"/>
    <property type="project" value="UniProtKB-KW"/>
</dbReference>
<dbReference type="GO" id="GO:0061630">
    <property type="term" value="F:ubiquitin protein ligase activity"/>
    <property type="evidence" value="ECO:0007669"/>
    <property type="project" value="UniProtKB-EC"/>
</dbReference>
<keyword evidence="5" id="KW-0862">Zinc</keyword>
<dbReference type="AlphaFoldDB" id="A0A2P6S5R8"/>
<dbReference type="InterPro" id="IPR001841">
    <property type="entry name" value="Znf_RING"/>
</dbReference>
<name>A0A2P6S5R8_ROSCH</name>
<evidence type="ECO:0000256" key="6">
    <source>
        <dbReference type="PROSITE-ProRule" id="PRU00175"/>
    </source>
</evidence>
<dbReference type="Pfam" id="PF13639">
    <property type="entry name" value="zf-RING_2"/>
    <property type="match status" value="1"/>
</dbReference>
<comment type="caution">
    <text evidence="8">The sequence shown here is derived from an EMBL/GenBank/DDBJ whole genome shotgun (WGS) entry which is preliminary data.</text>
</comment>
<dbReference type="EC" id="2.3.2.27" evidence="2"/>
<proteinExistence type="predicted"/>
<evidence type="ECO:0000256" key="4">
    <source>
        <dbReference type="ARBA" id="ARBA00022771"/>
    </source>
</evidence>
<evidence type="ECO:0000256" key="1">
    <source>
        <dbReference type="ARBA" id="ARBA00000900"/>
    </source>
</evidence>
<keyword evidence="3" id="KW-0479">Metal-binding</keyword>
<evidence type="ECO:0000256" key="5">
    <source>
        <dbReference type="ARBA" id="ARBA00022833"/>
    </source>
</evidence>
<gene>
    <name evidence="8" type="ORF">RchiOBHm_Chr2g0172881</name>
</gene>